<dbReference type="GO" id="GO:0003777">
    <property type="term" value="F:microtubule motor activity"/>
    <property type="evidence" value="ECO:0007669"/>
    <property type="project" value="InterPro"/>
</dbReference>
<feature type="region of interest" description="Disordered" evidence="2">
    <location>
        <begin position="1"/>
        <end position="217"/>
    </location>
</feature>
<feature type="compositionally biased region" description="Polar residues" evidence="2">
    <location>
        <begin position="14"/>
        <end position="31"/>
    </location>
</feature>
<feature type="compositionally biased region" description="Basic residues" evidence="2">
    <location>
        <begin position="268"/>
        <end position="285"/>
    </location>
</feature>
<reference evidence="3" key="1">
    <citation type="journal article" date="2023" name="DNA Res.">
        <title>Chromosome-level genome assembly of Phrynocephalus forsythii using third-generation DNA sequencing and Hi-C analysis.</title>
        <authorList>
            <person name="Qi Y."/>
            <person name="Zhao W."/>
            <person name="Zhao Y."/>
            <person name="Niu C."/>
            <person name="Cao S."/>
            <person name="Zhang Y."/>
        </authorList>
    </citation>
    <scope>NUCLEOTIDE SEQUENCE</scope>
    <source>
        <tissue evidence="3">Muscle</tissue>
    </source>
</reference>
<dbReference type="Proteomes" id="UP001142489">
    <property type="component" value="Unassembled WGS sequence"/>
</dbReference>
<organism evidence="3 4">
    <name type="scientific">Phrynocephalus forsythii</name>
    <dbReference type="NCBI Taxonomy" id="171643"/>
    <lineage>
        <taxon>Eukaryota</taxon>
        <taxon>Metazoa</taxon>
        <taxon>Chordata</taxon>
        <taxon>Craniata</taxon>
        <taxon>Vertebrata</taxon>
        <taxon>Euteleostomi</taxon>
        <taxon>Lepidosauria</taxon>
        <taxon>Squamata</taxon>
        <taxon>Bifurcata</taxon>
        <taxon>Unidentata</taxon>
        <taxon>Episquamata</taxon>
        <taxon>Toxicofera</taxon>
        <taxon>Iguania</taxon>
        <taxon>Acrodonta</taxon>
        <taxon>Agamidae</taxon>
        <taxon>Agaminae</taxon>
        <taxon>Phrynocephalus</taxon>
    </lineage>
</organism>
<feature type="compositionally biased region" description="Polar residues" evidence="2">
    <location>
        <begin position="200"/>
        <end position="213"/>
    </location>
</feature>
<proteinExistence type="predicted"/>
<keyword evidence="1" id="KW-0175">Coiled coil</keyword>
<protein>
    <recommendedName>
        <fullName evidence="5">Kinesin-like protein KIF26A</fullName>
    </recommendedName>
</protein>
<feature type="compositionally biased region" description="Polar residues" evidence="2">
    <location>
        <begin position="143"/>
        <end position="153"/>
    </location>
</feature>
<evidence type="ECO:0000256" key="2">
    <source>
        <dbReference type="SAM" id="MobiDB-lite"/>
    </source>
</evidence>
<dbReference type="AlphaFoldDB" id="A0A9Q1B7N5"/>
<dbReference type="GO" id="GO:0007018">
    <property type="term" value="P:microtubule-based movement"/>
    <property type="evidence" value="ECO:0007669"/>
    <property type="project" value="InterPro"/>
</dbReference>
<name>A0A9Q1B7N5_9SAUR</name>
<dbReference type="InterPro" id="IPR027640">
    <property type="entry name" value="Kinesin-like_fam"/>
</dbReference>
<keyword evidence="4" id="KW-1185">Reference proteome</keyword>
<dbReference type="PANTHER" id="PTHR21608:SF6">
    <property type="entry name" value="KINESIN-LIKE PROTEIN KIF26A"/>
    <property type="match status" value="1"/>
</dbReference>
<feature type="compositionally biased region" description="Low complexity" evidence="2">
    <location>
        <begin position="247"/>
        <end position="263"/>
    </location>
</feature>
<evidence type="ECO:0000256" key="1">
    <source>
        <dbReference type="SAM" id="Coils"/>
    </source>
</evidence>
<sequence length="456" mass="48997">MSLERCESLVSVGPKSSPNKENGGSAVSNGRNGRLVPRLGVPPVASGLASPPSYTTSSPCKNSQVKSGTSQKALASGNKSRSLSASGSKSLSNSVKSLAQPVGKTSSIPLAGKAAPRSMQGVSSKPGRGTIMGTKQAIRAANSRVNELASGSSAKMGHFRGSTDSDSGNDSGINLSDEKSQVLALPSPYSKITAPRRPQRYSSGHGSDNSSVLSGELPPAMGRTALFYHSGGSSGYESMIRDSEATGSASSAHDSMSESGMSSPGRLRSLKSPKKRSTGFQRRRLIPAPLPDSASLGSVAGQWVDLPPLPGTLKEPFEIKVYEIDDVERLQRHRQEETEQPFQDVEKGLIYFNTKLKILERRHQRIREVKAKHELLKEELEETKGRLMLDPSKWKGEFEVDPDLDVESQDYLEALEQVTEELEQCVNLCKSHIMIVTCFDIGVIGDTQEGAREVEV</sequence>
<feature type="compositionally biased region" description="Low complexity" evidence="2">
    <location>
        <begin position="75"/>
        <end position="99"/>
    </location>
</feature>
<dbReference type="OrthoDB" id="8862460at2759"/>
<evidence type="ECO:0008006" key="5">
    <source>
        <dbReference type="Google" id="ProtNLM"/>
    </source>
</evidence>
<feature type="compositionally biased region" description="Polar residues" evidence="2">
    <location>
        <begin position="52"/>
        <end position="73"/>
    </location>
</feature>
<evidence type="ECO:0000313" key="4">
    <source>
        <dbReference type="Proteomes" id="UP001142489"/>
    </source>
</evidence>
<feature type="coiled-coil region" evidence="1">
    <location>
        <begin position="359"/>
        <end position="386"/>
    </location>
</feature>
<evidence type="ECO:0000313" key="3">
    <source>
        <dbReference type="EMBL" id="KAJ7345228.1"/>
    </source>
</evidence>
<dbReference type="PANTHER" id="PTHR21608">
    <property type="entry name" value="KINESIN-LIKE PROTEIN CG14535"/>
    <property type="match status" value="1"/>
</dbReference>
<accession>A0A9Q1B7N5</accession>
<feature type="compositionally biased region" description="Low complexity" evidence="2">
    <location>
        <begin position="162"/>
        <end position="175"/>
    </location>
</feature>
<dbReference type="EMBL" id="JAPFRF010000001">
    <property type="protein sequence ID" value="KAJ7345228.1"/>
    <property type="molecule type" value="Genomic_DNA"/>
</dbReference>
<comment type="caution">
    <text evidence="3">The sequence shown here is derived from an EMBL/GenBank/DDBJ whole genome shotgun (WGS) entry which is preliminary data.</text>
</comment>
<feature type="region of interest" description="Disordered" evidence="2">
    <location>
        <begin position="238"/>
        <end position="291"/>
    </location>
</feature>
<gene>
    <name evidence="3" type="ORF">JRQ81_001178</name>
</gene>